<dbReference type="Pfam" id="PF09729">
    <property type="entry name" value="Gti1_Pac2"/>
    <property type="match status" value="1"/>
</dbReference>
<feature type="region of interest" description="Disordered" evidence="1">
    <location>
        <begin position="477"/>
        <end position="610"/>
    </location>
</feature>
<keyword evidence="3" id="KW-1185">Reference proteome</keyword>
<dbReference type="OrthoDB" id="5572844at2759"/>
<feature type="compositionally biased region" description="Low complexity" evidence="1">
    <location>
        <begin position="505"/>
        <end position="520"/>
    </location>
</feature>
<feature type="compositionally biased region" description="Pro residues" evidence="1">
    <location>
        <begin position="354"/>
        <end position="366"/>
    </location>
</feature>
<dbReference type="InterPro" id="IPR018608">
    <property type="entry name" value="Gti1/Pac2"/>
</dbReference>
<feature type="region of interest" description="Disordered" evidence="1">
    <location>
        <begin position="419"/>
        <end position="460"/>
    </location>
</feature>
<organism evidence="2 3">
    <name type="scientific">Ascoidea rubescens DSM 1968</name>
    <dbReference type="NCBI Taxonomy" id="1344418"/>
    <lineage>
        <taxon>Eukaryota</taxon>
        <taxon>Fungi</taxon>
        <taxon>Dikarya</taxon>
        <taxon>Ascomycota</taxon>
        <taxon>Saccharomycotina</taxon>
        <taxon>Saccharomycetes</taxon>
        <taxon>Ascoideaceae</taxon>
        <taxon>Ascoidea</taxon>
    </lineage>
</organism>
<reference evidence="3" key="1">
    <citation type="submission" date="2016-05" db="EMBL/GenBank/DDBJ databases">
        <title>Comparative genomics of biotechnologically important yeasts.</title>
        <authorList>
            <consortium name="DOE Joint Genome Institute"/>
            <person name="Riley R."/>
            <person name="Haridas S."/>
            <person name="Wolfe K.H."/>
            <person name="Lopes M.R."/>
            <person name="Hittinger C.T."/>
            <person name="Goker M."/>
            <person name="Salamov A."/>
            <person name="Wisecaver J."/>
            <person name="Long T.M."/>
            <person name="Aerts A.L."/>
            <person name="Barry K."/>
            <person name="Choi C."/>
            <person name="Clum A."/>
            <person name="Coughlan A.Y."/>
            <person name="Deshpande S."/>
            <person name="Douglass A.P."/>
            <person name="Hanson S.J."/>
            <person name="Klenk H.-P."/>
            <person name="Labutti K."/>
            <person name="Lapidus A."/>
            <person name="Lindquist E."/>
            <person name="Lipzen A."/>
            <person name="Meier-Kolthoff J.P."/>
            <person name="Ohm R.A."/>
            <person name="Otillar R.P."/>
            <person name="Pangilinan J."/>
            <person name="Peng Y."/>
            <person name="Rokas A."/>
            <person name="Rosa C.A."/>
            <person name="Scheuner C."/>
            <person name="Sibirny A.A."/>
            <person name="Slot J.C."/>
            <person name="Stielow J.B."/>
            <person name="Sun H."/>
            <person name="Kurtzman C.P."/>
            <person name="Blackwell M."/>
            <person name="Grigoriev I.V."/>
            <person name="Jeffries T.W."/>
        </authorList>
    </citation>
    <scope>NUCLEOTIDE SEQUENCE [LARGE SCALE GENOMIC DNA]</scope>
    <source>
        <strain evidence="3">DSM 1968</strain>
    </source>
</reference>
<feature type="region of interest" description="Disordered" evidence="1">
    <location>
        <begin position="96"/>
        <end position="181"/>
    </location>
</feature>
<dbReference type="GeneID" id="30967595"/>
<dbReference type="GO" id="GO:0003677">
    <property type="term" value="F:DNA binding"/>
    <property type="evidence" value="ECO:0007669"/>
    <property type="project" value="TreeGrafter"/>
</dbReference>
<feature type="compositionally biased region" description="Low complexity" evidence="1">
    <location>
        <begin position="367"/>
        <end position="394"/>
    </location>
</feature>
<dbReference type="PANTHER" id="PTHR28027:SF2">
    <property type="entry name" value="TRANSCRIPTIONAL REGULATOR MIT1"/>
    <property type="match status" value="1"/>
</dbReference>
<dbReference type="PANTHER" id="PTHR28027">
    <property type="entry name" value="TRANSCRIPTIONAL REGULATOR MIT1"/>
    <property type="match status" value="1"/>
</dbReference>
<feature type="compositionally biased region" description="Polar residues" evidence="1">
    <location>
        <begin position="591"/>
        <end position="604"/>
    </location>
</feature>
<feature type="compositionally biased region" description="Low complexity" evidence="1">
    <location>
        <begin position="109"/>
        <end position="178"/>
    </location>
</feature>
<dbReference type="AlphaFoldDB" id="A0A1D2VAL8"/>
<accession>A0A1D2VAL8</accession>
<protein>
    <submittedName>
        <fullName evidence="2">Uncharacterized protein</fullName>
    </submittedName>
</protein>
<dbReference type="Proteomes" id="UP000095038">
    <property type="component" value="Unassembled WGS sequence"/>
</dbReference>
<proteinExistence type="predicted"/>
<feature type="compositionally biased region" description="Low complexity" evidence="1">
    <location>
        <begin position="420"/>
        <end position="454"/>
    </location>
</feature>
<evidence type="ECO:0000313" key="2">
    <source>
        <dbReference type="EMBL" id="ODV58660.1"/>
    </source>
</evidence>
<dbReference type="FunCoup" id="A0A1D2VAL8">
    <property type="interactions" value="1"/>
</dbReference>
<evidence type="ECO:0000256" key="1">
    <source>
        <dbReference type="SAM" id="MobiDB-lite"/>
    </source>
</evidence>
<dbReference type="EMBL" id="KV454490">
    <property type="protein sequence ID" value="ODV58660.1"/>
    <property type="molecule type" value="Genomic_DNA"/>
</dbReference>
<dbReference type="InParanoid" id="A0A1D2VAL8"/>
<sequence length="610" mass="67585">MSATRISPTYIGYVGSTKDALLIIQATLNGNLSTVPRRPHDRERSSLIQSGNVFIFIEERSGIKRWTDGVAWSPSRILGRFLIYRELDRQALTDKDSKKIDKKKRRKSSVNSSPQINNSNTNNNTSANNNSQNNNQNNNQNTHTNNPNNNSSPSTAASTSSSNINNNPPANSWSSSNPPEVPNRSLVGSLVASYAFKEHGLIKKTLSLTISHPSPVPYQGRPETAPSTSETIHLVSYYSAEDVTAGKLTRPSDDPKLKVLQLSPELWNAVKESSLGGKIPIEDEAFYYLDHNNPASLSMGLANPNNNPNNPVSINAANAINAAQYNMIPQQVLPYQNPTNMVTAASFHNASFSLPPPLPHHMPLPPQQQQQAQQQALVQLQQQQSADSSAQSQNPQSIMPLYANQFPPQQYLNSARYYGQNPQQQQQQQQQQQSQSASNDSTNSNQNNQNNFNNFGSPAIQTQNSNQIKQEYNKVDSPLSMKSGTTASNPPNFYSLPTNAAGYYTTQQQAQQAQQQQTQQNSPYYNKPTQYSQPQFQNRYYPSQQIQPQQQQPQQQPQQQQNVVNNPNQSNSANSSGSPNGNSNPSISLDDGSNQQFMNPNYSNVLYPPH</sequence>
<feature type="compositionally biased region" description="Low complexity" evidence="1">
    <location>
        <begin position="542"/>
        <end position="588"/>
    </location>
</feature>
<dbReference type="RefSeq" id="XP_020044967.1">
    <property type="nucleotide sequence ID" value="XM_020193959.1"/>
</dbReference>
<feature type="compositionally biased region" description="Polar residues" evidence="1">
    <location>
        <begin position="521"/>
        <end position="541"/>
    </location>
</feature>
<gene>
    <name evidence="2" type="ORF">ASCRUDRAFT_77672</name>
</gene>
<evidence type="ECO:0000313" key="3">
    <source>
        <dbReference type="Proteomes" id="UP000095038"/>
    </source>
</evidence>
<feature type="compositionally biased region" description="Polar residues" evidence="1">
    <location>
        <begin position="480"/>
        <end position="498"/>
    </location>
</feature>
<name>A0A1D2VAL8_9ASCO</name>
<feature type="region of interest" description="Disordered" evidence="1">
    <location>
        <begin position="352"/>
        <end position="394"/>
    </location>
</feature>